<dbReference type="RefSeq" id="WP_344220776.1">
    <property type="nucleotide sequence ID" value="NZ_BAAAOS010000053.1"/>
</dbReference>
<name>A0ABN2EDW2_9ACTN</name>
<proteinExistence type="predicted"/>
<protein>
    <submittedName>
        <fullName evidence="2">Uncharacterized protein</fullName>
    </submittedName>
</protein>
<accession>A0ABN2EDW2</accession>
<organism evidence="2 3">
    <name type="scientific">Kribbella sancticallisti</name>
    <dbReference type="NCBI Taxonomy" id="460087"/>
    <lineage>
        <taxon>Bacteria</taxon>
        <taxon>Bacillati</taxon>
        <taxon>Actinomycetota</taxon>
        <taxon>Actinomycetes</taxon>
        <taxon>Propionibacteriales</taxon>
        <taxon>Kribbellaceae</taxon>
        <taxon>Kribbella</taxon>
    </lineage>
</organism>
<evidence type="ECO:0000256" key="1">
    <source>
        <dbReference type="SAM" id="MobiDB-lite"/>
    </source>
</evidence>
<sequence length="381" mass="40080">MTRLPILESTVKQLYGTATTCAYPECDEKLLRWLDGLHSPLLNSRIAHICAASALGPRYDESMTDEDRRAFGNLVLLCLPHAEEVDLKVLADRYPAETLRRWKAVQLEAAPAKPPELPEGLLERAVLLSMGDVLMDFREATIDLGGKAALAPGAGGSGGGAIGPGARGGDGGPGGDHHTFAVTGLQVLGEVPIEIGPGGRSGVDGLPGEAGGHTRFGAVVTPGGGRETHSPFPAALSEIVTTSVSSALFANYAEINNGLSYLMGAGWSTYEVVELPGPFRAGLWVWLDVSWTDIEPGTDIPIEVIVELVTPSKTATFSKKHTTIITPPERDGFERATFGFAVVGTLHDAGLHVLDVSCNTGARLGQYLNVGIKPSSEEPTA</sequence>
<reference evidence="2 3" key="1">
    <citation type="journal article" date="2019" name="Int. J. Syst. Evol. Microbiol.">
        <title>The Global Catalogue of Microorganisms (GCM) 10K type strain sequencing project: providing services to taxonomists for standard genome sequencing and annotation.</title>
        <authorList>
            <consortium name="The Broad Institute Genomics Platform"/>
            <consortium name="The Broad Institute Genome Sequencing Center for Infectious Disease"/>
            <person name="Wu L."/>
            <person name="Ma J."/>
        </authorList>
    </citation>
    <scope>NUCLEOTIDE SEQUENCE [LARGE SCALE GENOMIC DNA]</scope>
    <source>
        <strain evidence="2 3">JCM 14969</strain>
    </source>
</reference>
<evidence type="ECO:0000313" key="3">
    <source>
        <dbReference type="Proteomes" id="UP001500393"/>
    </source>
</evidence>
<gene>
    <name evidence="2" type="ORF">GCM10009789_67190</name>
</gene>
<evidence type="ECO:0000313" key="2">
    <source>
        <dbReference type="EMBL" id="GAA1603738.1"/>
    </source>
</evidence>
<feature type="region of interest" description="Disordered" evidence="1">
    <location>
        <begin position="160"/>
        <end position="179"/>
    </location>
</feature>
<dbReference type="Proteomes" id="UP001500393">
    <property type="component" value="Unassembled WGS sequence"/>
</dbReference>
<feature type="compositionally biased region" description="Gly residues" evidence="1">
    <location>
        <begin position="160"/>
        <end position="174"/>
    </location>
</feature>
<dbReference type="EMBL" id="BAAAOS010000053">
    <property type="protein sequence ID" value="GAA1603738.1"/>
    <property type="molecule type" value="Genomic_DNA"/>
</dbReference>
<comment type="caution">
    <text evidence="2">The sequence shown here is derived from an EMBL/GenBank/DDBJ whole genome shotgun (WGS) entry which is preliminary data.</text>
</comment>
<keyword evidence="3" id="KW-1185">Reference proteome</keyword>